<dbReference type="Gene3D" id="2.30.130.10">
    <property type="entry name" value="PUA domain"/>
    <property type="match status" value="1"/>
</dbReference>
<dbReference type="Pfam" id="PF16198">
    <property type="entry name" value="TruB_C_2"/>
    <property type="match status" value="1"/>
</dbReference>
<dbReference type="PANTHER" id="PTHR13767">
    <property type="entry name" value="TRNA-PSEUDOURIDINE SYNTHASE"/>
    <property type="match status" value="1"/>
</dbReference>
<dbReference type="EC" id="5.4.99.25" evidence="5"/>
<dbReference type="CDD" id="cd02573">
    <property type="entry name" value="PseudoU_synth_EcTruB"/>
    <property type="match status" value="1"/>
</dbReference>
<dbReference type="EMBL" id="RCCJ01000001">
    <property type="protein sequence ID" value="RLJ70997.1"/>
    <property type="molecule type" value="Genomic_DNA"/>
</dbReference>
<gene>
    <name evidence="5" type="primary">truB</name>
    <name evidence="9" type="ORF">BCF55_1286</name>
</gene>
<keyword evidence="10" id="KW-1185">Reference proteome</keyword>
<evidence type="ECO:0000256" key="1">
    <source>
        <dbReference type="ARBA" id="ARBA00000385"/>
    </source>
</evidence>
<dbReference type="InterPro" id="IPR036974">
    <property type="entry name" value="PUA_sf"/>
</dbReference>
<dbReference type="PANTHER" id="PTHR13767:SF2">
    <property type="entry name" value="PSEUDOURIDYLATE SYNTHASE TRUB1"/>
    <property type="match status" value="1"/>
</dbReference>
<dbReference type="InterPro" id="IPR020103">
    <property type="entry name" value="PsdUridine_synth_cat_dom_sf"/>
</dbReference>
<comment type="catalytic activity">
    <reaction evidence="1 5">
        <text>uridine(55) in tRNA = pseudouridine(55) in tRNA</text>
        <dbReference type="Rhea" id="RHEA:42532"/>
        <dbReference type="Rhea" id="RHEA-COMP:10101"/>
        <dbReference type="Rhea" id="RHEA-COMP:10102"/>
        <dbReference type="ChEBI" id="CHEBI:65314"/>
        <dbReference type="ChEBI" id="CHEBI:65315"/>
        <dbReference type="EC" id="5.4.99.25"/>
    </reaction>
</comment>
<organism evidence="9 10">
    <name type="scientific">Hydrogenivirga caldilitoris</name>
    <dbReference type="NCBI Taxonomy" id="246264"/>
    <lineage>
        <taxon>Bacteria</taxon>
        <taxon>Pseudomonadati</taxon>
        <taxon>Aquificota</taxon>
        <taxon>Aquificia</taxon>
        <taxon>Aquificales</taxon>
        <taxon>Aquificaceae</taxon>
        <taxon>Hydrogenivirga</taxon>
    </lineage>
</organism>
<dbReference type="Pfam" id="PF09157">
    <property type="entry name" value="TruB-C_2"/>
    <property type="match status" value="1"/>
</dbReference>
<evidence type="ECO:0000256" key="2">
    <source>
        <dbReference type="ARBA" id="ARBA00005642"/>
    </source>
</evidence>
<evidence type="ECO:0000259" key="6">
    <source>
        <dbReference type="Pfam" id="PF01509"/>
    </source>
</evidence>
<evidence type="ECO:0000313" key="10">
    <source>
        <dbReference type="Proteomes" id="UP000267841"/>
    </source>
</evidence>
<proteinExistence type="inferred from homology"/>
<dbReference type="InterPro" id="IPR002501">
    <property type="entry name" value="PsdUridine_synth_N"/>
</dbReference>
<feature type="domain" description="tRNA pseudouridylate synthase B C-terminal" evidence="8">
    <location>
        <begin position="171"/>
        <end position="211"/>
    </location>
</feature>
<dbReference type="Gene3D" id="3.30.2350.10">
    <property type="entry name" value="Pseudouridine synthase"/>
    <property type="match status" value="1"/>
</dbReference>
<accession>A0A497XPU8</accession>
<reference evidence="9 10" key="1">
    <citation type="submission" date="2018-10" db="EMBL/GenBank/DDBJ databases">
        <title>Genomic Encyclopedia of Archaeal and Bacterial Type Strains, Phase II (KMG-II): from individual species to whole genera.</title>
        <authorList>
            <person name="Goeker M."/>
        </authorList>
    </citation>
    <scope>NUCLEOTIDE SEQUENCE [LARGE SCALE GENOMIC DNA]</scope>
    <source>
        <strain evidence="9 10">DSM 16510</strain>
    </source>
</reference>
<dbReference type="InterPro" id="IPR015240">
    <property type="entry name" value="tRNA_sdUridine_synth_fam1_C"/>
</dbReference>
<evidence type="ECO:0000256" key="5">
    <source>
        <dbReference type="HAMAP-Rule" id="MF_01080"/>
    </source>
</evidence>
<dbReference type="AlphaFoldDB" id="A0A497XPU8"/>
<evidence type="ECO:0000259" key="8">
    <source>
        <dbReference type="Pfam" id="PF16198"/>
    </source>
</evidence>
<feature type="domain" description="Pseudouridine synthase II N-terminal" evidence="6">
    <location>
        <begin position="28"/>
        <end position="170"/>
    </location>
</feature>
<feature type="active site" description="Nucleophile" evidence="5">
    <location>
        <position position="38"/>
    </location>
</feature>
<name>A0A497XPU8_9AQUI</name>
<keyword evidence="4 5" id="KW-0413">Isomerase</keyword>
<dbReference type="InterPro" id="IPR014780">
    <property type="entry name" value="tRNA_psdUridine_synth_TruB"/>
</dbReference>
<protein>
    <recommendedName>
        <fullName evidence="5">tRNA pseudouridine synthase B</fullName>
        <ecNumber evidence="5">5.4.99.25</ecNumber>
    </recommendedName>
    <alternativeName>
        <fullName evidence="5">tRNA pseudouridine(55) synthase</fullName>
        <shortName evidence="5">Psi55 synthase</shortName>
    </alternativeName>
    <alternativeName>
        <fullName evidence="5">tRNA pseudouridylate synthase</fullName>
    </alternativeName>
    <alternativeName>
        <fullName evidence="5">tRNA-uridine isomerase</fullName>
    </alternativeName>
</protein>
<dbReference type="InterPro" id="IPR032819">
    <property type="entry name" value="TruB_C"/>
</dbReference>
<dbReference type="GO" id="GO:0160148">
    <property type="term" value="F:tRNA pseudouridine(55) synthase activity"/>
    <property type="evidence" value="ECO:0007669"/>
    <property type="project" value="UniProtKB-EC"/>
</dbReference>
<dbReference type="GO" id="GO:0003723">
    <property type="term" value="F:RNA binding"/>
    <property type="evidence" value="ECO:0007669"/>
    <property type="project" value="InterPro"/>
</dbReference>
<dbReference type="InterPro" id="IPR015947">
    <property type="entry name" value="PUA-like_sf"/>
</dbReference>
<dbReference type="OrthoDB" id="9802309at2"/>
<comment type="function">
    <text evidence="5">Responsible for synthesis of pseudouridine from uracil-55 in the psi GC loop of transfer RNAs.</text>
</comment>
<comment type="caution">
    <text evidence="9">The sequence shown here is derived from an EMBL/GenBank/DDBJ whole genome shotgun (WGS) entry which is preliminary data.</text>
</comment>
<feature type="domain" description="tRNA pseudouridine synthase II TruB subfamily 1 C-terminal" evidence="7">
    <location>
        <begin position="230"/>
        <end position="284"/>
    </location>
</feature>
<keyword evidence="3 5" id="KW-0819">tRNA processing</keyword>
<dbReference type="RefSeq" id="WP_121011656.1">
    <property type="nucleotide sequence ID" value="NZ_RCCJ01000001.1"/>
</dbReference>
<evidence type="ECO:0000259" key="7">
    <source>
        <dbReference type="Pfam" id="PF09157"/>
    </source>
</evidence>
<dbReference type="NCBIfam" id="TIGR00431">
    <property type="entry name" value="TruB"/>
    <property type="match status" value="1"/>
</dbReference>
<dbReference type="HAMAP" id="MF_01080">
    <property type="entry name" value="TruB_bact"/>
    <property type="match status" value="1"/>
</dbReference>
<evidence type="ECO:0000256" key="3">
    <source>
        <dbReference type="ARBA" id="ARBA00022694"/>
    </source>
</evidence>
<dbReference type="GO" id="GO:1990481">
    <property type="term" value="P:mRNA pseudouridine synthesis"/>
    <property type="evidence" value="ECO:0007669"/>
    <property type="project" value="TreeGrafter"/>
</dbReference>
<dbReference type="Proteomes" id="UP000267841">
    <property type="component" value="Unassembled WGS sequence"/>
</dbReference>
<evidence type="ECO:0000256" key="4">
    <source>
        <dbReference type="ARBA" id="ARBA00023235"/>
    </source>
</evidence>
<evidence type="ECO:0000313" key="9">
    <source>
        <dbReference type="EMBL" id="RLJ70997.1"/>
    </source>
</evidence>
<dbReference type="GO" id="GO:0031119">
    <property type="term" value="P:tRNA pseudouridine synthesis"/>
    <property type="evidence" value="ECO:0007669"/>
    <property type="project" value="UniProtKB-UniRule"/>
</dbReference>
<dbReference type="SUPFAM" id="SSF55120">
    <property type="entry name" value="Pseudouridine synthase"/>
    <property type="match status" value="1"/>
</dbReference>
<comment type="similarity">
    <text evidence="2 5">Belongs to the pseudouridine synthase TruB family. Type 1 subfamily.</text>
</comment>
<dbReference type="SUPFAM" id="SSF88697">
    <property type="entry name" value="PUA domain-like"/>
    <property type="match status" value="1"/>
</dbReference>
<sequence length="291" mass="32353">MRDGLLVINKPRGITSTRVVEKVKKKLKAKVGHTGTLDPLATGVLVLLVGKATRFSWLFVEMDKTYRVTALLGFSTDTYDVEGKILKTAEVSVDCGEVKRALEDFRGEIEQLPPPFSAKKVEGKRAYRLARKGIQPQLKPVKVKVYELSMERCEPPELELKMVVSSGTYVRTLIHDLGQRLGVGAVVKELVRESVGPFSLQESVGLEEFLSSSDPWSYVLSMEEAFYFLPKISLDFFTGKRILNGNPVLIKNKVQDGYVTIYIDSLFVGIGSVKSAILKPERLVLPEGSQT</sequence>
<dbReference type="Pfam" id="PF01509">
    <property type="entry name" value="TruB_N"/>
    <property type="match status" value="1"/>
</dbReference>